<dbReference type="GeneID" id="28965594"/>
<organism evidence="3 4">
    <name type="scientific">Kwoniella dejecticola CBS 10117</name>
    <dbReference type="NCBI Taxonomy" id="1296121"/>
    <lineage>
        <taxon>Eukaryota</taxon>
        <taxon>Fungi</taxon>
        <taxon>Dikarya</taxon>
        <taxon>Basidiomycota</taxon>
        <taxon>Agaricomycotina</taxon>
        <taxon>Tremellomycetes</taxon>
        <taxon>Tremellales</taxon>
        <taxon>Cryptococcaceae</taxon>
        <taxon>Kwoniella</taxon>
    </lineage>
</organism>
<sequence length="410" mass="46376">MSPHHPRKARQPTAGPRPADEESNIGLLPHHVLRDKSSSEGRIGEEEDHSRFKIPSIPKEKMIIWRISIILLFIIPACLLYLITCSDPSWRTNWSVVKVHLPSQEWGIISSKGRQLGRSYTANITKRAEENGEEADNAETEDGGWLSVNMWGWCLQGISKTETICSSEDMLFDLDELLGSKPASSTPSSEDFNFILTHGLILHGIAMVVSVIAVVPMILATYRTICAVNPTVESSWFEHGSLLIGCALCLIAYIIDRSLVSSVQDNLESHKVTTGQAVIVNGVACVLLTLTFLFSSLPPFYFHMKRQTQLARFLEDGEDEEGYEGHMQDLRDQGRPHVIRSGTQRCADMLFSNKKSGERDRRKRPRRKGTLTRWTSRGRRRGGGETSDCWEEKGRNRKRRKDRRGRGRHR</sequence>
<keyword evidence="2" id="KW-1133">Transmembrane helix</keyword>
<dbReference type="Proteomes" id="UP000078595">
    <property type="component" value="Chromosome 2"/>
</dbReference>
<keyword evidence="2" id="KW-0812">Transmembrane</keyword>
<feature type="transmembrane region" description="Helical" evidence="2">
    <location>
        <begin position="63"/>
        <end position="83"/>
    </location>
</feature>
<name>A0AAJ8KKK4_9TREE</name>
<feature type="transmembrane region" description="Helical" evidence="2">
    <location>
        <begin position="234"/>
        <end position="255"/>
    </location>
</feature>
<feature type="compositionally biased region" description="Basic residues" evidence="1">
    <location>
        <begin position="361"/>
        <end position="381"/>
    </location>
</feature>
<feature type="compositionally biased region" description="Basic residues" evidence="1">
    <location>
        <begin position="395"/>
        <end position="410"/>
    </location>
</feature>
<reference evidence="3" key="2">
    <citation type="submission" date="2024-02" db="EMBL/GenBank/DDBJ databases">
        <title>Comparative genomics of Cryptococcus and Kwoniella reveals pathogenesis evolution and contrasting modes of karyotype evolution via chromosome fusion or intercentromeric recombination.</title>
        <authorList>
            <person name="Coelho M.A."/>
            <person name="David-Palma M."/>
            <person name="Shea T."/>
            <person name="Bowers K."/>
            <person name="McGinley-Smith S."/>
            <person name="Mohammad A.W."/>
            <person name="Gnirke A."/>
            <person name="Yurkov A.M."/>
            <person name="Nowrousian M."/>
            <person name="Sun S."/>
            <person name="Cuomo C.A."/>
            <person name="Heitman J."/>
        </authorList>
    </citation>
    <scope>NUCLEOTIDE SEQUENCE</scope>
    <source>
        <strain evidence="3">CBS 10117</strain>
    </source>
</reference>
<proteinExistence type="predicted"/>
<feature type="transmembrane region" description="Helical" evidence="2">
    <location>
        <begin position="275"/>
        <end position="302"/>
    </location>
</feature>
<feature type="compositionally biased region" description="Basic residues" evidence="1">
    <location>
        <begin position="1"/>
        <end position="10"/>
    </location>
</feature>
<feature type="transmembrane region" description="Helical" evidence="2">
    <location>
        <begin position="200"/>
        <end position="222"/>
    </location>
</feature>
<gene>
    <name evidence="3" type="ORF">I303_101969</name>
</gene>
<feature type="region of interest" description="Disordered" evidence="1">
    <location>
        <begin position="350"/>
        <end position="410"/>
    </location>
</feature>
<dbReference type="GO" id="GO:0005886">
    <property type="term" value="C:plasma membrane"/>
    <property type="evidence" value="ECO:0007669"/>
    <property type="project" value="InterPro"/>
</dbReference>
<dbReference type="AlphaFoldDB" id="A0AAJ8KKK4"/>
<dbReference type="RefSeq" id="XP_018265529.2">
    <property type="nucleotide sequence ID" value="XM_018405248.2"/>
</dbReference>
<accession>A0AAJ8KKK4</accession>
<evidence type="ECO:0000313" key="3">
    <source>
        <dbReference type="EMBL" id="WWC59413.1"/>
    </source>
</evidence>
<feature type="region of interest" description="Disordered" evidence="1">
    <location>
        <begin position="1"/>
        <end position="30"/>
    </location>
</feature>
<dbReference type="KEGG" id="kdj:28965594"/>
<dbReference type="EMBL" id="CP144531">
    <property type="protein sequence ID" value="WWC59413.1"/>
    <property type="molecule type" value="Genomic_DNA"/>
</dbReference>
<dbReference type="Pfam" id="PF06687">
    <property type="entry name" value="SUR7"/>
    <property type="match status" value="1"/>
</dbReference>
<keyword evidence="4" id="KW-1185">Reference proteome</keyword>
<reference evidence="3" key="1">
    <citation type="submission" date="2013-07" db="EMBL/GenBank/DDBJ databases">
        <authorList>
            <consortium name="The Broad Institute Genome Sequencing Platform"/>
            <person name="Cuomo C."/>
            <person name="Litvintseva A."/>
            <person name="Chen Y."/>
            <person name="Heitman J."/>
            <person name="Sun S."/>
            <person name="Springer D."/>
            <person name="Dromer F."/>
            <person name="Young S.K."/>
            <person name="Zeng Q."/>
            <person name="Gargeya S."/>
            <person name="Fitzgerald M."/>
            <person name="Abouelleil A."/>
            <person name="Alvarado L."/>
            <person name="Berlin A.M."/>
            <person name="Chapman S.B."/>
            <person name="Dewar J."/>
            <person name="Goldberg J."/>
            <person name="Griggs A."/>
            <person name="Gujja S."/>
            <person name="Hansen M."/>
            <person name="Howarth C."/>
            <person name="Imamovic A."/>
            <person name="Larimer J."/>
            <person name="McCowan C."/>
            <person name="Murphy C."/>
            <person name="Pearson M."/>
            <person name="Priest M."/>
            <person name="Roberts A."/>
            <person name="Saif S."/>
            <person name="Shea T."/>
            <person name="Sykes S."/>
            <person name="Wortman J."/>
            <person name="Nusbaum C."/>
            <person name="Birren B."/>
        </authorList>
    </citation>
    <scope>NUCLEOTIDE SEQUENCE</scope>
    <source>
        <strain evidence="3">CBS 10117</strain>
    </source>
</reference>
<evidence type="ECO:0000313" key="4">
    <source>
        <dbReference type="Proteomes" id="UP000078595"/>
    </source>
</evidence>
<evidence type="ECO:0000256" key="2">
    <source>
        <dbReference type="SAM" id="Phobius"/>
    </source>
</evidence>
<keyword evidence="2" id="KW-0472">Membrane</keyword>
<evidence type="ECO:0000256" key="1">
    <source>
        <dbReference type="SAM" id="MobiDB-lite"/>
    </source>
</evidence>
<protein>
    <submittedName>
        <fullName evidence="3">Uncharacterized protein</fullName>
    </submittedName>
</protein>
<dbReference type="InterPro" id="IPR009571">
    <property type="entry name" value="SUR7/Rim9-like_fungi"/>
</dbReference>